<reference evidence="3 4" key="1">
    <citation type="submission" date="2014-07" db="EMBL/GenBank/DDBJ databases">
        <title>Genome of Chryseobacterium soli DSM 19298.</title>
        <authorList>
            <person name="Stropko S.J."/>
            <person name="Pipes S.E."/>
            <person name="Newman J."/>
        </authorList>
    </citation>
    <scope>NUCLEOTIDE SEQUENCE [LARGE SCALE GENOMIC DNA]</scope>
    <source>
        <strain evidence="3 4">DSM 19298</strain>
    </source>
</reference>
<feature type="transmembrane region" description="Helical" evidence="1">
    <location>
        <begin position="129"/>
        <end position="147"/>
    </location>
</feature>
<feature type="domain" description="HTH luxR-type" evidence="2">
    <location>
        <begin position="254"/>
        <end position="311"/>
    </location>
</feature>
<dbReference type="GO" id="GO:0006355">
    <property type="term" value="P:regulation of DNA-templated transcription"/>
    <property type="evidence" value="ECO:0007669"/>
    <property type="project" value="InterPro"/>
</dbReference>
<evidence type="ECO:0000313" key="3">
    <source>
        <dbReference type="EMBL" id="KFF11300.1"/>
    </source>
</evidence>
<dbReference type="SUPFAM" id="SSF46894">
    <property type="entry name" value="C-terminal effector domain of the bipartite response regulators"/>
    <property type="match status" value="1"/>
</dbReference>
<comment type="caution">
    <text evidence="3">The sequence shown here is derived from an EMBL/GenBank/DDBJ whole genome shotgun (WGS) entry which is preliminary data.</text>
</comment>
<gene>
    <name evidence="3" type="ORF">IW15_16240</name>
</gene>
<feature type="transmembrane region" description="Helical" evidence="1">
    <location>
        <begin position="167"/>
        <end position="191"/>
    </location>
</feature>
<dbReference type="Proteomes" id="UP000028705">
    <property type="component" value="Unassembled WGS sequence"/>
</dbReference>
<evidence type="ECO:0000313" key="4">
    <source>
        <dbReference type="Proteomes" id="UP000028705"/>
    </source>
</evidence>
<feature type="transmembrane region" description="Helical" evidence="1">
    <location>
        <begin position="80"/>
        <end position="100"/>
    </location>
</feature>
<keyword evidence="4" id="KW-1185">Reference proteome</keyword>
<keyword evidence="1" id="KW-1133">Transmembrane helix</keyword>
<keyword evidence="1" id="KW-0472">Membrane</keyword>
<sequence length="314" mass="36687">MLRRILNYIENLHIDPDADRFQRLDARRLNLFAFSIGVVLLLSGFRDLLFGFKSYFWILFVLGAIFLLLFFFTKARQNMLVCLVGIELSMLLVFFFSSTSGFENGLSLYYFLLFTASLFIFNTRKTSKYIIIVFVTAFVLFLISHYYDFRIFSIGKAGNLEFLKNQRLVTFIIVFSGLSILGYFIILKHFIVLELYQKVLRSEKIISDMRAKLNRKDDMDLENLVKLAMNDDIAFIPKIKSSFPNLYDNLMEINPDITSEEFKLCALLKLGFTTKDIAEYNHISVRTVQTRKSRLRKSFGISADTDLYKWIDTL</sequence>
<dbReference type="SMART" id="SM00421">
    <property type="entry name" value="HTH_LUXR"/>
    <property type="match status" value="1"/>
</dbReference>
<feature type="transmembrane region" description="Helical" evidence="1">
    <location>
        <begin position="55"/>
        <end position="73"/>
    </location>
</feature>
<dbReference type="GO" id="GO:0003677">
    <property type="term" value="F:DNA binding"/>
    <property type="evidence" value="ECO:0007669"/>
    <property type="project" value="InterPro"/>
</dbReference>
<dbReference type="Gene3D" id="1.10.10.10">
    <property type="entry name" value="Winged helix-like DNA-binding domain superfamily/Winged helix DNA-binding domain"/>
    <property type="match status" value="1"/>
</dbReference>
<accession>A0A086A3N6</accession>
<dbReference type="eggNOG" id="ENOG503393C">
    <property type="taxonomic scope" value="Bacteria"/>
</dbReference>
<dbReference type="InterPro" id="IPR016032">
    <property type="entry name" value="Sig_transdc_resp-reg_C-effctor"/>
</dbReference>
<dbReference type="STRING" id="445961.IW15_16240"/>
<feature type="transmembrane region" description="Helical" evidence="1">
    <location>
        <begin position="106"/>
        <end position="122"/>
    </location>
</feature>
<organism evidence="3 4">
    <name type="scientific">Chryseobacterium soli</name>
    <dbReference type="NCBI Taxonomy" id="445961"/>
    <lineage>
        <taxon>Bacteria</taxon>
        <taxon>Pseudomonadati</taxon>
        <taxon>Bacteroidota</taxon>
        <taxon>Flavobacteriia</taxon>
        <taxon>Flavobacteriales</taxon>
        <taxon>Weeksellaceae</taxon>
        <taxon>Chryseobacterium group</taxon>
        <taxon>Chryseobacterium</taxon>
    </lineage>
</organism>
<dbReference type="InterPro" id="IPR000792">
    <property type="entry name" value="Tscrpt_reg_LuxR_C"/>
</dbReference>
<keyword evidence="1" id="KW-0812">Transmembrane</keyword>
<proteinExistence type="predicted"/>
<dbReference type="InterPro" id="IPR036388">
    <property type="entry name" value="WH-like_DNA-bd_sf"/>
</dbReference>
<name>A0A086A3N6_9FLAO</name>
<evidence type="ECO:0000256" key="1">
    <source>
        <dbReference type="SAM" id="Phobius"/>
    </source>
</evidence>
<evidence type="ECO:0000259" key="2">
    <source>
        <dbReference type="SMART" id="SM00421"/>
    </source>
</evidence>
<dbReference type="AlphaFoldDB" id="A0A086A3N6"/>
<dbReference type="EMBL" id="JPRH01000007">
    <property type="protein sequence ID" value="KFF11300.1"/>
    <property type="molecule type" value="Genomic_DNA"/>
</dbReference>
<feature type="transmembrane region" description="Helical" evidence="1">
    <location>
        <begin position="29"/>
        <end position="49"/>
    </location>
</feature>
<protein>
    <recommendedName>
        <fullName evidence="2">HTH luxR-type domain-containing protein</fullName>
    </recommendedName>
</protein>